<evidence type="ECO:0000256" key="1">
    <source>
        <dbReference type="ARBA" id="ARBA00001968"/>
    </source>
</evidence>
<evidence type="ECO:0000313" key="4">
    <source>
        <dbReference type="EMBL" id="PIZ42422.1"/>
    </source>
</evidence>
<dbReference type="Pfam" id="PF13359">
    <property type="entry name" value="DDE_Tnp_4"/>
    <property type="match status" value="1"/>
</dbReference>
<proteinExistence type="predicted"/>
<comment type="cofactor">
    <cofactor evidence="1">
        <name>a divalent metal cation</name>
        <dbReference type="ChEBI" id="CHEBI:60240"/>
    </cofactor>
</comment>
<feature type="domain" description="DDE Tnp4" evidence="3">
    <location>
        <begin position="1"/>
        <end position="140"/>
    </location>
</feature>
<protein>
    <recommendedName>
        <fullName evidence="3">DDE Tnp4 domain-containing protein</fullName>
    </recommendedName>
</protein>
<dbReference type="Proteomes" id="UP000230970">
    <property type="component" value="Unassembled WGS sequence"/>
</dbReference>
<dbReference type="EMBL" id="PFNJ01000070">
    <property type="protein sequence ID" value="PIZ42422.1"/>
    <property type="molecule type" value="Genomic_DNA"/>
</dbReference>
<comment type="caution">
    <text evidence="4">The sequence shown here is derived from an EMBL/GenBank/DDBJ whole genome shotgun (WGS) entry which is preliminary data.</text>
</comment>
<dbReference type="GO" id="GO:0046872">
    <property type="term" value="F:metal ion binding"/>
    <property type="evidence" value="ECO:0007669"/>
    <property type="project" value="UniProtKB-KW"/>
</dbReference>
<keyword evidence="2" id="KW-0479">Metal-binding</keyword>
<accession>A0A2M7TBE4</accession>
<sequence>YYSGKKKRHTLKTQLVVNGRGKILHISKTYPGSIHDYAVFKKERTAEAIPKQSRSYGDKGFIGVNKDYPGLDFRLPIKRNRFKKTLTRSEKIFNTKLAKKRVVVEHVISKLKKYTFLAQVFRGKIASYNQDFKNIATLVNFRLASAT</sequence>
<organism evidence="4 5">
    <name type="scientific">candidate division WWE3 bacterium CG_4_10_14_0_2_um_filter_42_8</name>
    <dbReference type="NCBI Taxonomy" id="1975074"/>
    <lineage>
        <taxon>Bacteria</taxon>
        <taxon>Katanobacteria</taxon>
    </lineage>
</organism>
<gene>
    <name evidence="4" type="ORF">COY34_02850</name>
</gene>
<dbReference type="AlphaFoldDB" id="A0A2M7TBE4"/>
<evidence type="ECO:0000313" key="5">
    <source>
        <dbReference type="Proteomes" id="UP000230970"/>
    </source>
</evidence>
<reference evidence="5" key="1">
    <citation type="submission" date="2017-09" db="EMBL/GenBank/DDBJ databases">
        <title>Depth-based differentiation of microbial function through sediment-hosted aquifers and enrichment of novel symbionts in the deep terrestrial subsurface.</title>
        <authorList>
            <person name="Probst A.J."/>
            <person name="Ladd B."/>
            <person name="Jarett J.K."/>
            <person name="Geller-Mcgrath D.E."/>
            <person name="Sieber C.M.K."/>
            <person name="Emerson J.B."/>
            <person name="Anantharaman K."/>
            <person name="Thomas B.C."/>
            <person name="Malmstrom R."/>
            <person name="Stieglmeier M."/>
            <person name="Klingl A."/>
            <person name="Woyke T."/>
            <person name="Ryan C.M."/>
            <person name="Banfield J.F."/>
        </authorList>
    </citation>
    <scope>NUCLEOTIDE SEQUENCE [LARGE SCALE GENOMIC DNA]</scope>
</reference>
<evidence type="ECO:0000256" key="2">
    <source>
        <dbReference type="ARBA" id="ARBA00022723"/>
    </source>
</evidence>
<feature type="non-terminal residue" evidence="4">
    <location>
        <position position="1"/>
    </location>
</feature>
<name>A0A2M7TBE4_UNCKA</name>
<evidence type="ECO:0000259" key="3">
    <source>
        <dbReference type="Pfam" id="PF13359"/>
    </source>
</evidence>
<dbReference type="InterPro" id="IPR027806">
    <property type="entry name" value="HARBI1_dom"/>
</dbReference>